<evidence type="ECO:0000313" key="4">
    <source>
        <dbReference type="Proteomes" id="UP001596023"/>
    </source>
</evidence>
<feature type="domain" description="TonB-dependent receptor plug" evidence="2">
    <location>
        <begin position="108"/>
        <end position="227"/>
    </location>
</feature>
<dbReference type="InterPro" id="IPR039426">
    <property type="entry name" value="TonB-dep_rcpt-like"/>
</dbReference>
<dbReference type="SUPFAM" id="SSF56935">
    <property type="entry name" value="Porins"/>
    <property type="match status" value="1"/>
</dbReference>
<dbReference type="Proteomes" id="UP001596023">
    <property type="component" value="Unassembled WGS sequence"/>
</dbReference>
<dbReference type="InterPro" id="IPR037066">
    <property type="entry name" value="Plug_dom_sf"/>
</dbReference>
<evidence type="ECO:0000259" key="2">
    <source>
        <dbReference type="Pfam" id="PF07715"/>
    </source>
</evidence>
<dbReference type="EMBL" id="JBHSGN010000121">
    <property type="protein sequence ID" value="MFC4675967.1"/>
    <property type="molecule type" value="Genomic_DNA"/>
</dbReference>
<name>A0ABV9L126_9BACT</name>
<evidence type="ECO:0000256" key="1">
    <source>
        <dbReference type="ARBA" id="ARBA00022729"/>
    </source>
</evidence>
<organism evidence="3 4">
    <name type="scientific">Dysgonomonas termitidis</name>
    <dbReference type="NCBI Taxonomy" id="1516126"/>
    <lineage>
        <taxon>Bacteria</taxon>
        <taxon>Pseudomonadati</taxon>
        <taxon>Bacteroidota</taxon>
        <taxon>Bacteroidia</taxon>
        <taxon>Bacteroidales</taxon>
        <taxon>Dysgonomonadaceae</taxon>
        <taxon>Dysgonomonas</taxon>
    </lineage>
</organism>
<dbReference type="InterPro" id="IPR023996">
    <property type="entry name" value="TonB-dep_OMP_SusC/RagA"/>
</dbReference>
<dbReference type="SUPFAM" id="SSF49464">
    <property type="entry name" value="Carboxypeptidase regulatory domain-like"/>
    <property type="match status" value="1"/>
</dbReference>
<keyword evidence="1" id="KW-0732">Signal</keyword>
<sequence length="1137" mass="125905">MLLCCFAFTAQIYAQQQIKVSGVVSDESGEPIIGASVTILNTTTGTLTDIDGKFTLNVPSNVTLKISYIGFTPQEIPVSGKTTINVVLKEDSKLLDEVVVVGYGTQRVKDLTGAATPVQMEDIENLPGSNLLDALSGQVVGLNITKSDGRPGSTSGKVTIRRPAPILSGGTGNGQPLIVIDDVIQVNYEGDPDMAAFYALDYSEIESMTVLKDASAAIYGARASNGVILIKTKRGAIGSPQISYSAKLDFSDAVSHVKMMNAYDVGILTNRMFRQTFANGGKDYTGFSYSEDELNKMKSMNYDWLGEAWDSSFSHRHSLNVSGGSEKATYFAGLSYQDQGTNLGSLQDYNKWTFRTGTEIKVASGLKISASVAGFTNEKISGNDNPGISDSSWGRRAGSDGDYVILRHMPKHIPMSVNLETEPGISKNYWISPYIGPHAVNNAANINSLSAWNYFANQESGSKKINKENGYSANFSLSYDIPFIKGLSVKGTYALNYNNTFGEEIQSYYTLARAQNTNKEGLHLIDNSTKGSLIWDLKEYRNSANPARIVYKKATSRGEQMNFMINYDRTFGEHNVSAVGVIERAESEGSDESLTYQNPWKNYNGTSITAGELLTDKSATYLKKYESGTLSYIGRVNYKYGNRYLAQFLIRSDASTKFAPENYWGTFPSGSVGWVVSEENFFKKSKVANIFDYLKLRYSLGLTGKDNVNAWSWLTYYAFENGTGFGSQGGELVSGLGPSGTANRNIRWDKTVKTNYGIDLNILDNRLALTTDYFYDKTSDLIMLPMTSSYPIYIGASVPPVNYGKSDSWGWEFTLRWNDKINQSLLPKWGPIKYGIGVDYGISWYKMVLGTDPVFNHPAVVNNNQNATGYRSPDNTYGMKVWRGTSSGDGILRTDEDVQRYWQYLKDLAVTSKNDPNAEPTYFGTGIGKDAPKNIYKGMLAYQDMAGSANAETGIIEGPNGSISSTDGEDFAKLANNRTHNINTRFSLQWGDFSWSAQLATSWGGFAAIDYGESQIIDESRMIWAQPIFANDMYDPVDNPNGKYPSMAVNNAWNVHSDFWSVSTFRCYVRNMSFAYSLPRNILKPTGIDRVQLALTGNNLWDFYNPYPKKYRNMYDSATRATYPTLRTWTLSLNLTF</sequence>
<dbReference type="InterPro" id="IPR012910">
    <property type="entry name" value="Plug_dom"/>
</dbReference>
<evidence type="ECO:0000313" key="3">
    <source>
        <dbReference type="EMBL" id="MFC4675967.1"/>
    </source>
</evidence>
<comment type="caution">
    <text evidence="3">The sequence shown here is derived from an EMBL/GenBank/DDBJ whole genome shotgun (WGS) entry which is preliminary data.</text>
</comment>
<reference evidence="4" key="1">
    <citation type="journal article" date="2019" name="Int. J. Syst. Evol. Microbiol.">
        <title>The Global Catalogue of Microorganisms (GCM) 10K type strain sequencing project: providing services to taxonomists for standard genome sequencing and annotation.</title>
        <authorList>
            <consortium name="The Broad Institute Genomics Platform"/>
            <consortium name="The Broad Institute Genome Sequencing Center for Infectious Disease"/>
            <person name="Wu L."/>
            <person name="Ma J."/>
        </authorList>
    </citation>
    <scope>NUCLEOTIDE SEQUENCE [LARGE SCALE GENOMIC DNA]</scope>
    <source>
        <strain evidence="4">CCUG 66188</strain>
    </source>
</reference>
<dbReference type="PANTHER" id="PTHR30069">
    <property type="entry name" value="TONB-DEPENDENT OUTER MEMBRANE RECEPTOR"/>
    <property type="match status" value="1"/>
</dbReference>
<dbReference type="Pfam" id="PF07715">
    <property type="entry name" value="Plug"/>
    <property type="match status" value="1"/>
</dbReference>
<dbReference type="InterPro" id="IPR008969">
    <property type="entry name" value="CarboxyPept-like_regulatory"/>
</dbReference>
<dbReference type="Gene3D" id="2.170.130.10">
    <property type="entry name" value="TonB-dependent receptor, plug domain"/>
    <property type="match status" value="1"/>
</dbReference>
<dbReference type="InterPro" id="IPR023997">
    <property type="entry name" value="TonB-dep_OMP_SusC/RagA_CS"/>
</dbReference>
<dbReference type="NCBIfam" id="TIGR04056">
    <property type="entry name" value="OMP_RagA_SusC"/>
    <property type="match status" value="1"/>
</dbReference>
<dbReference type="NCBIfam" id="TIGR04057">
    <property type="entry name" value="SusC_RagA_signa"/>
    <property type="match status" value="1"/>
</dbReference>
<protein>
    <submittedName>
        <fullName evidence="3">SusC/RagA family TonB-linked outer membrane protein</fullName>
    </submittedName>
</protein>
<dbReference type="Gene3D" id="2.60.40.1120">
    <property type="entry name" value="Carboxypeptidase-like, regulatory domain"/>
    <property type="match status" value="1"/>
</dbReference>
<keyword evidence="4" id="KW-1185">Reference proteome</keyword>
<gene>
    <name evidence="3" type="ORF">ACFO6W_19955</name>
</gene>
<proteinExistence type="predicted"/>
<dbReference type="PANTHER" id="PTHR30069:SF29">
    <property type="entry name" value="HEMOGLOBIN AND HEMOGLOBIN-HAPTOGLOBIN-BINDING PROTEIN 1-RELATED"/>
    <property type="match status" value="1"/>
</dbReference>
<dbReference type="Pfam" id="PF13715">
    <property type="entry name" value="CarbopepD_reg_2"/>
    <property type="match status" value="1"/>
</dbReference>
<accession>A0ABV9L126</accession>
<dbReference type="RefSeq" id="WP_379999713.1">
    <property type="nucleotide sequence ID" value="NZ_JBHSGN010000121.1"/>
</dbReference>